<dbReference type="Gene3D" id="3.40.50.2000">
    <property type="entry name" value="Glycogen Phosphorylase B"/>
    <property type="match status" value="2"/>
</dbReference>
<keyword evidence="2" id="KW-0328">Glycosyltransferase</keyword>
<organism evidence="2 3">
    <name type="scientific">Muricoccus vinaceus</name>
    <dbReference type="NCBI Taxonomy" id="424704"/>
    <lineage>
        <taxon>Bacteria</taxon>
        <taxon>Pseudomonadati</taxon>
        <taxon>Pseudomonadota</taxon>
        <taxon>Alphaproteobacteria</taxon>
        <taxon>Acetobacterales</taxon>
        <taxon>Roseomonadaceae</taxon>
        <taxon>Muricoccus</taxon>
    </lineage>
</organism>
<dbReference type="RefSeq" id="WP_377054782.1">
    <property type="nucleotide sequence ID" value="NZ_JBHLVZ010000083.1"/>
</dbReference>
<comment type="caution">
    <text evidence="2">The sequence shown here is derived from an EMBL/GenBank/DDBJ whole genome shotgun (WGS) entry which is preliminary data.</text>
</comment>
<dbReference type="Proteomes" id="UP001589789">
    <property type="component" value="Unassembled WGS sequence"/>
</dbReference>
<dbReference type="EMBL" id="JBHLVZ010000083">
    <property type="protein sequence ID" value="MFC0388408.1"/>
    <property type="molecule type" value="Genomic_DNA"/>
</dbReference>
<protein>
    <submittedName>
        <fullName evidence="2">Glycosyltransferase family 4 protein</fullName>
        <ecNumber evidence="2">2.4.-.-</ecNumber>
    </submittedName>
</protein>
<feature type="domain" description="Glycosyltransferase subfamily 4-like N-terminal" evidence="1">
    <location>
        <begin position="65"/>
        <end position="217"/>
    </location>
</feature>
<gene>
    <name evidence="2" type="ORF">ACFFIC_23110</name>
</gene>
<evidence type="ECO:0000259" key="1">
    <source>
        <dbReference type="Pfam" id="PF13439"/>
    </source>
</evidence>
<dbReference type="Pfam" id="PF13439">
    <property type="entry name" value="Glyco_transf_4"/>
    <property type="match status" value="1"/>
</dbReference>
<dbReference type="EC" id="2.4.-.-" evidence="2"/>
<dbReference type="InterPro" id="IPR028098">
    <property type="entry name" value="Glyco_trans_4-like_N"/>
</dbReference>
<keyword evidence="3" id="KW-1185">Reference proteome</keyword>
<dbReference type="InterPro" id="IPR050194">
    <property type="entry name" value="Glycosyltransferase_grp1"/>
</dbReference>
<sequence>MKRPAHPGDAGAPWRVARHITGPAVLHGVRKPGHAPAPHGLAGGPDHLPCSARILIISDAWLPQVNGVVRTLSTVMEHLRRRGDVAEVIGPAHFHTLALPSYPEIRLALVRRRRLAGLIDEFAPDAIHIATEGPLGWAARGLCRRRGWRFTTSFHTRFPEYLHIRARVPLAWSWALLRRFHAPAAATFAATASLLRELEGRGFPRLRRWSRGVDLGRFPMEPRDPWEGLARPVFLYAGRVAVEKNIGAFLSLDLPGSKVVVGDGPHRAALQERFPEAHFTGYRENGALAAAYAGADVFVFPSRTDTFGLVLLEALAAGTPVAAYPVAGPLDVLGGAAEPVGALDEDLRAACLAALGRCRTACRRHAAEWSWEASAAQFRGALASLAAD</sequence>
<reference evidence="2 3" key="1">
    <citation type="submission" date="2024-09" db="EMBL/GenBank/DDBJ databases">
        <authorList>
            <person name="Sun Q."/>
            <person name="Mori K."/>
        </authorList>
    </citation>
    <scope>NUCLEOTIDE SEQUENCE [LARGE SCALE GENOMIC DNA]</scope>
    <source>
        <strain evidence="2 3">CCM 7468</strain>
    </source>
</reference>
<name>A0ABV6J0Q7_9PROT</name>
<dbReference type="CDD" id="cd03814">
    <property type="entry name" value="GT4-like"/>
    <property type="match status" value="1"/>
</dbReference>
<dbReference type="Pfam" id="PF13692">
    <property type="entry name" value="Glyco_trans_1_4"/>
    <property type="match status" value="1"/>
</dbReference>
<accession>A0ABV6J0Q7</accession>
<dbReference type="SUPFAM" id="SSF53756">
    <property type="entry name" value="UDP-Glycosyltransferase/glycogen phosphorylase"/>
    <property type="match status" value="1"/>
</dbReference>
<evidence type="ECO:0000313" key="2">
    <source>
        <dbReference type="EMBL" id="MFC0388408.1"/>
    </source>
</evidence>
<proteinExistence type="predicted"/>
<dbReference type="PANTHER" id="PTHR45947">
    <property type="entry name" value="SULFOQUINOVOSYL TRANSFERASE SQD2"/>
    <property type="match status" value="1"/>
</dbReference>
<dbReference type="GO" id="GO:0016757">
    <property type="term" value="F:glycosyltransferase activity"/>
    <property type="evidence" value="ECO:0007669"/>
    <property type="project" value="UniProtKB-KW"/>
</dbReference>
<keyword evidence="2" id="KW-0808">Transferase</keyword>
<evidence type="ECO:0000313" key="3">
    <source>
        <dbReference type="Proteomes" id="UP001589789"/>
    </source>
</evidence>
<dbReference type="PANTHER" id="PTHR45947:SF3">
    <property type="entry name" value="SULFOQUINOVOSYL TRANSFERASE SQD2"/>
    <property type="match status" value="1"/>
</dbReference>